<gene>
    <name evidence="2" type="ORF">EYF80_040896</name>
</gene>
<keyword evidence="3" id="KW-1185">Reference proteome</keyword>
<name>A0A4Z2G7Z3_9TELE</name>
<comment type="caution">
    <text evidence="2">The sequence shown here is derived from an EMBL/GenBank/DDBJ whole genome shotgun (WGS) entry which is preliminary data.</text>
</comment>
<organism evidence="2 3">
    <name type="scientific">Liparis tanakae</name>
    <name type="common">Tanaka's snailfish</name>
    <dbReference type="NCBI Taxonomy" id="230148"/>
    <lineage>
        <taxon>Eukaryota</taxon>
        <taxon>Metazoa</taxon>
        <taxon>Chordata</taxon>
        <taxon>Craniata</taxon>
        <taxon>Vertebrata</taxon>
        <taxon>Euteleostomi</taxon>
        <taxon>Actinopterygii</taxon>
        <taxon>Neopterygii</taxon>
        <taxon>Teleostei</taxon>
        <taxon>Neoteleostei</taxon>
        <taxon>Acanthomorphata</taxon>
        <taxon>Eupercaria</taxon>
        <taxon>Perciformes</taxon>
        <taxon>Cottioidei</taxon>
        <taxon>Cottales</taxon>
        <taxon>Liparidae</taxon>
        <taxon>Liparis</taxon>
    </lineage>
</organism>
<accession>A0A4Z2G7Z3</accession>
<evidence type="ECO:0000313" key="2">
    <source>
        <dbReference type="EMBL" id="TNN48914.1"/>
    </source>
</evidence>
<evidence type="ECO:0000256" key="1">
    <source>
        <dbReference type="SAM" id="MobiDB-lite"/>
    </source>
</evidence>
<dbReference type="EMBL" id="SRLO01000677">
    <property type="protein sequence ID" value="TNN48914.1"/>
    <property type="molecule type" value="Genomic_DNA"/>
</dbReference>
<feature type="compositionally biased region" description="Basic and acidic residues" evidence="1">
    <location>
        <begin position="97"/>
        <end position="109"/>
    </location>
</feature>
<sequence length="109" mass="12231">MVPGINLEGGTGSDRKCGSERANKSAETRWENPQGNRGGLFRKFLCIQQLDAEECDTEPACRWRNFIRRMAMCPSIYVPPRMESPFQEHSQCPIDGTEPHDDGSEGSRA</sequence>
<protein>
    <submittedName>
        <fullName evidence="2">Uncharacterized protein</fullName>
    </submittedName>
</protein>
<feature type="compositionally biased region" description="Basic and acidic residues" evidence="1">
    <location>
        <begin position="13"/>
        <end position="30"/>
    </location>
</feature>
<reference evidence="2 3" key="1">
    <citation type="submission" date="2019-03" db="EMBL/GenBank/DDBJ databases">
        <title>First draft genome of Liparis tanakae, snailfish: a comprehensive survey of snailfish specific genes.</title>
        <authorList>
            <person name="Kim W."/>
            <person name="Song I."/>
            <person name="Jeong J.-H."/>
            <person name="Kim D."/>
            <person name="Kim S."/>
            <person name="Ryu S."/>
            <person name="Song J.Y."/>
            <person name="Lee S.K."/>
        </authorList>
    </citation>
    <scope>NUCLEOTIDE SEQUENCE [LARGE SCALE GENOMIC DNA]</scope>
    <source>
        <tissue evidence="2">Muscle</tissue>
    </source>
</reference>
<feature type="region of interest" description="Disordered" evidence="1">
    <location>
        <begin position="84"/>
        <end position="109"/>
    </location>
</feature>
<evidence type="ECO:0000313" key="3">
    <source>
        <dbReference type="Proteomes" id="UP000314294"/>
    </source>
</evidence>
<feature type="region of interest" description="Disordered" evidence="1">
    <location>
        <begin position="1"/>
        <end position="34"/>
    </location>
</feature>
<dbReference type="AlphaFoldDB" id="A0A4Z2G7Z3"/>
<dbReference type="Proteomes" id="UP000314294">
    <property type="component" value="Unassembled WGS sequence"/>
</dbReference>
<proteinExistence type="predicted"/>